<gene>
    <name evidence="3" type="ORF">CSA61_00615</name>
</gene>
<evidence type="ECO:0000256" key="1">
    <source>
        <dbReference type="ARBA" id="ARBA00010894"/>
    </source>
</evidence>
<comment type="caution">
    <text evidence="3">The sequence shown here is derived from an EMBL/GenBank/DDBJ whole genome shotgun (WGS) entry which is preliminary data.</text>
</comment>
<keyword evidence="2" id="KW-1133">Transmembrane helix</keyword>
<name>A0A2G6JB93_NEPCE</name>
<feature type="transmembrane region" description="Helical" evidence="2">
    <location>
        <begin position="96"/>
        <end position="126"/>
    </location>
</feature>
<keyword evidence="2" id="KW-0472">Membrane</keyword>
<dbReference type="AlphaFoldDB" id="A0A2G6JB93"/>
<dbReference type="PANTHER" id="PTHR33219">
    <property type="entry name" value="YLMG HOMOLOG PROTEIN 2, CHLOROPLASTIC"/>
    <property type="match status" value="1"/>
</dbReference>
<dbReference type="EMBL" id="PDSG01000004">
    <property type="protein sequence ID" value="PIE20701.1"/>
    <property type="molecule type" value="Genomic_DNA"/>
</dbReference>
<dbReference type="Proteomes" id="UP000242733">
    <property type="component" value="Unassembled WGS sequence"/>
</dbReference>
<dbReference type="InterPro" id="IPR003425">
    <property type="entry name" value="CCB3/YggT"/>
</dbReference>
<dbReference type="Pfam" id="PF02325">
    <property type="entry name" value="CCB3_YggT"/>
    <property type="match status" value="2"/>
</dbReference>
<feature type="transmembrane region" description="Helical" evidence="2">
    <location>
        <begin position="67"/>
        <end position="90"/>
    </location>
</feature>
<organism evidence="3 4">
    <name type="scientific">Neptuniibacter caesariensis</name>
    <dbReference type="NCBI Taxonomy" id="207954"/>
    <lineage>
        <taxon>Bacteria</taxon>
        <taxon>Pseudomonadati</taxon>
        <taxon>Pseudomonadota</taxon>
        <taxon>Gammaproteobacteria</taxon>
        <taxon>Oceanospirillales</taxon>
        <taxon>Oceanospirillaceae</taxon>
        <taxon>Neptuniibacter</taxon>
    </lineage>
</organism>
<dbReference type="GO" id="GO:0016020">
    <property type="term" value="C:membrane"/>
    <property type="evidence" value="ECO:0007669"/>
    <property type="project" value="InterPro"/>
</dbReference>
<evidence type="ECO:0000313" key="3">
    <source>
        <dbReference type="EMBL" id="PIE20701.1"/>
    </source>
</evidence>
<keyword evidence="2" id="KW-0812">Transmembrane</keyword>
<protein>
    <submittedName>
        <fullName evidence="3">YggT family protein</fullName>
    </submittedName>
</protein>
<evidence type="ECO:0000313" key="4">
    <source>
        <dbReference type="Proteomes" id="UP000242733"/>
    </source>
</evidence>
<sequence>MGQDPIILIIRTVGEMYAFIVILRFLLQMSHADYYNPISQAIARLTNVPVVAISRAIPRVGRFDLSALLYAIAIKLGILLALFLVAGLAIPNLLLLLMYATIGILDAILTIYFWAVLGSVIISWVAPGSYHPGPQLIQQITEPLFKLAQKIIPPIGGLDLSPILIFIVIQIIQAQLSRFII</sequence>
<evidence type="ECO:0000256" key="2">
    <source>
        <dbReference type="SAM" id="Phobius"/>
    </source>
</evidence>
<feature type="transmembrane region" description="Helical" evidence="2">
    <location>
        <begin position="6"/>
        <end position="27"/>
    </location>
</feature>
<dbReference type="PANTHER" id="PTHR33219:SF14">
    <property type="entry name" value="PROTEIN COFACTOR ASSEMBLY OF COMPLEX C SUBUNIT B CCB3, CHLOROPLASTIC-RELATED"/>
    <property type="match status" value="1"/>
</dbReference>
<comment type="similarity">
    <text evidence="1">Belongs to the YggT family.</text>
</comment>
<reference evidence="3 4" key="1">
    <citation type="submission" date="2017-10" db="EMBL/GenBank/DDBJ databases">
        <title>Novel microbial diversity and functional potential in the marine mammal oral microbiome.</title>
        <authorList>
            <person name="Dudek N.K."/>
            <person name="Sun C.L."/>
            <person name="Burstein D."/>
            <person name="Kantor R.S."/>
            <person name="Aliaga Goltsman D.S."/>
            <person name="Bik E.M."/>
            <person name="Thomas B.C."/>
            <person name="Banfield J.F."/>
            <person name="Relman D.A."/>
        </authorList>
    </citation>
    <scope>NUCLEOTIDE SEQUENCE [LARGE SCALE GENOMIC DNA]</scope>
    <source>
        <strain evidence="3">DOLJORAL78_49_30</strain>
    </source>
</reference>
<accession>A0A2G6JB93</accession>
<proteinExistence type="inferred from homology"/>